<comment type="caution">
    <text evidence="5">The sequence shown here is derived from an EMBL/GenBank/DDBJ whole genome shotgun (WGS) entry which is preliminary data.</text>
</comment>
<dbReference type="PANTHER" id="PTHR44591">
    <property type="entry name" value="STRESS RESPONSE REGULATOR PROTEIN 1"/>
    <property type="match status" value="1"/>
</dbReference>
<dbReference type="InterPro" id="IPR001789">
    <property type="entry name" value="Sig_transdc_resp-reg_receiver"/>
</dbReference>
<gene>
    <name evidence="5" type="ORF">ATI61_106279</name>
</gene>
<accession>A0ABX9K0I4</accession>
<evidence type="ECO:0000259" key="4">
    <source>
        <dbReference type="PROSITE" id="PS50110"/>
    </source>
</evidence>
<dbReference type="Gene3D" id="3.40.50.2300">
    <property type="match status" value="1"/>
</dbReference>
<evidence type="ECO:0000313" key="6">
    <source>
        <dbReference type="Proteomes" id="UP000256345"/>
    </source>
</evidence>
<keyword evidence="1 2" id="KW-0597">Phosphoprotein</keyword>
<feature type="region of interest" description="Disordered" evidence="3">
    <location>
        <begin position="22"/>
        <end position="48"/>
    </location>
</feature>
<reference evidence="5 6" key="1">
    <citation type="submission" date="2018-08" db="EMBL/GenBank/DDBJ databases">
        <title>Genomic Encyclopedia of Archaeal and Bacterial Type Strains, Phase II (KMG-II): from individual species to whole genera.</title>
        <authorList>
            <person name="Goeker M."/>
        </authorList>
    </citation>
    <scope>NUCLEOTIDE SEQUENCE [LARGE SCALE GENOMIC DNA]</scope>
    <source>
        <strain evidence="5 6">DSM 2261</strain>
    </source>
</reference>
<dbReference type="InterPro" id="IPR011006">
    <property type="entry name" value="CheY-like_superfamily"/>
</dbReference>
<evidence type="ECO:0000256" key="3">
    <source>
        <dbReference type="SAM" id="MobiDB-lite"/>
    </source>
</evidence>
<evidence type="ECO:0000256" key="1">
    <source>
        <dbReference type="ARBA" id="ARBA00022553"/>
    </source>
</evidence>
<dbReference type="InterPro" id="IPR050595">
    <property type="entry name" value="Bact_response_regulator"/>
</dbReference>
<feature type="domain" description="Response regulatory" evidence="4">
    <location>
        <begin position="50"/>
        <end position="209"/>
    </location>
</feature>
<evidence type="ECO:0000313" key="5">
    <source>
        <dbReference type="EMBL" id="REG30809.1"/>
    </source>
</evidence>
<sequence length="219" mass="24007">MANSSIEPAQLPWQPPHILWMAGSLDGASGPGMRQASHGGLRPEAQGPRRILVVDDDPAILNVWRRVLGQRSRPSSLDHLEKKLFGSTPPATSASAPPSTPPAAPADAGFTIDTASQGMEGYQKVIAALEESRPYTFALVDMRMPPGWDGLETILHMLEKDPRLEVAICSAFSDISREEVAKRVGRADLQWLRKPFDLEVARDLARKLSEQGTQRRQGR</sequence>
<feature type="compositionally biased region" description="Low complexity" evidence="3">
    <location>
        <begin position="87"/>
        <end position="97"/>
    </location>
</feature>
<evidence type="ECO:0000256" key="2">
    <source>
        <dbReference type="PROSITE-ProRule" id="PRU00169"/>
    </source>
</evidence>
<dbReference type="EMBL" id="QUMU01000006">
    <property type="protein sequence ID" value="REG30809.1"/>
    <property type="molecule type" value="Genomic_DNA"/>
</dbReference>
<proteinExistence type="predicted"/>
<keyword evidence="6" id="KW-1185">Reference proteome</keyword>
<protein>
    <submittedName>
        <fullName evidence="5">Response regulator receiver domain-containing protein</fullName>
    </submittedName>
</protein>
<name>A0ABX9K0I4_9BACT</name>
<feature type="region of interest" description="Disordered" evidence="3">
    <location>
        <begin position="78"/>
        <end position="106"/>
    </location>
</feature>
<dbReference type="SUPFAM" id="SSF52172">
    <property type="entry name" value="CheY-like"/>
    <property type="match status" value="1"/>
</dbReference>
<dbReference type="PANTHER" id="PTHR44591:SF3">
    <property type="entry name" value="RESPONSE REGULATORY DOMAIN-CONTAINING PROTEIN"/>
    <property type="match status" value="1"/>
</dbReference>
<feature type="modified residue" description="4-aspartylphosphate" evidence="2">
    <location>
        <position position="141"/>
    </location>
</feature>
<organism evidence="5 6">
    <name type="scientific">Archangium gephyra</name>
    <dbReference type="NCBI Taxonomy" id="48"/>
    <lineage>
        <taxon>Bacteria</taxon>
        <taxon>Pseudomonadati</taxon>
        <taxon>Myxococcota</taxon>
        <taxon>Myxococcia</taxon>
        <taxon>Myxococcales</taxon>
        <taxon>Cystobacterineae</taxon>
        <taxon>Archangiaceae</taxon>
        <taxon>Archangium</taxon>
    </lineage>
</organism>
<dbReference type="Proteomes" id="UP000256345">
    <property type="component" value="Unassembled WGS sequence"/>
</dbReference>
<dbReference type="PROSITE" id="PS50110">
    <property type="entry name" value="RESPONSE_REGULATORY"/>
    <property type="match status" value="1"/>
</dbReference>